<gene>
    <name evidence="6" type="ordered locus">Caci_2767</name>
</gene>
<evidence type="ECO:0000256" key="4">
    <source>
        <dbReference type="ARBA" id="ARBA00022840"/>
    </source>
</evidence>
<accession>C7Q105</accession>
<dbReference type="SUPFAM" id="SSF52540">
    <property type="entry name" value="P-loop containing nucleoside triphosphate hydrolases"/>
    <property type="match status" value="1"/>
</dbReference>
<dbReference type="GO" id="GO:0005524">
    <property type="term" value="F:ATP binding"/>
    <property type="evidence" value="ECO:0007669"/>
    <property type="project" value="UniProtKB-KW"/>
</dbReference>
<dbReference type="AlphaFoldDB" id="C7Q105"/>
<dbReference type="InterPro" id="IPR003593">
    <property type="entry name" value="AAA+_ATPase"/>
</dbReference>
<dbReference type="KEGG" id="cai:Caci_2767"/>
<sequence length="260" mass="27433">MTLLDVQGLTVAYDRRRNVLTDVALSVGVGEIVGVVGETGSGKTTLARAVAGLVPVRAGTIGLAGTDLAGLRGRALRDFRRTGRLQLVFQDPLRALDPDWDVSALVGEQLAVAGTVPVAERAERVADALRAVGLDPGLAVRRPAQLSGGQRQRVLLARALVGKPALLIADEPVSALDATSRNDVLALLAGLREHSGTSQLVISHDLPSLAGLADRIAVLYRGRIVEHGPVRRVLEEPSHPYTARLVAATPRLRRLRPAAA</sequence>
<keyword evidence="7" id="KW-1185">Reference proteome</keyword>
<protein>
    <submittedName>
        <fullName evidence="6">ABC transporter related</fullName>
    </submittedName>
</protein>
<dbReference type="InParanoid" id="C7Q105"/>
<feature type="domain" description="ABC transporter" evidence="5">
    <location>
        <begin position="4"/>
        <end position="246"/>
    </location>
</feature>
<dbReference type="PROSITE" id="PS50893">
    <property type="entry name" value="ABC_TRANSPORTER_2"/>
    <property type="match status" value="1"/>
</dbReference>
<dbReference type="GO" id="GO:0016887">
    <property type="term" value="F:ATP hydrolysis activity"/>
    <property type="evidence" value="ECO:0007669"/>
    <property type="project" value="InterPro"/>
</dbReference>
<dbReference type="SMART" id="SM00382">
    <property type="entry name" value="AAA"/>
    <property type="match status" value="1"/>
</dbReference>
<dbReference type="InterPro" id="IPR003439">
    <property type="entry name" value="ABC_transporter-like_ATP-bd"/>
</dbReference>
<dbReference type="Proteomes" id="UP000000851">
    <property type="component" value="Chromosome"/>
</dbReference>
<dbReference type="EMBL" id="CP001700">
    <property type="protein sequence ID" value="ACU71680.1"/>
    <property type="molecule type" value="Genomic_DNA"/>
</dbReference>
<dbReference type="PANTHER" id="PTHR43776">
    <property type="entry name" value="TRANSPORT ATP-BINDING PROTEIN"/>
    <property type="match status" value="1"/>
</dbReference>
<dbReference type="InterPro" id="IPR027417">
    <property type="entry name" value="P-loop_NTPase"/>
</dbReference>
<dbReference type="STRING" id="479433.Caci_2767"/>
<evidence type="ECO:0000256" key="3">
    <source>
        <dbReference type="ARBA" id="ARBA00022741"/>
    </source>
</evidence>
<organism evidence="6 7">
    <name type="scientific">Catenulispora acidiphila (strain DSM 44928 / JCM 14897 / NBRC 102108 / NRRL B-24433 / ID139908)</name>
    <dbReference type="NCBI Taxonomy" id="479433"/>
    <lineage>
        <taxon>Bacteria</taxon>
        <taxon>Bacillati</taxon>
        <taxon>Actinomycetota</taxon>
        <taxon>Actinomycetes</taxon>
        <taxon>Catenulisporales</taxon>
        <taxon>Catenulisporaceae</taxon>
        <taxon>Catenulispora</taxon>
    </lineage>
</organism>
<dbReference type="HOGENOM" id="CLU_000604_1_23_11"/>
<name>C7Q105_CATAD</name>
<dbReference type="CDD" id="cd03257">
    <property type="entry name" value="ABC_NikE_OppD_transporters"/>
    <property type="match status" value="1"/>
</dbReference>
<evidence type="ECO:0000256" key="1">
    <source>
        <dbReference type="ARBA" id="ARBA00005417"/>
    </source>
</evidence>
<reference evidence="6 7" key="1">
    <citation type="journal article" date="2009" name="Stand. Genomic Sci.">
        <title>Complete genome sequence of Catenulispora acidiphila type strain (ID 139908).</title>
        <authorList>
            <person name="Copeland A."/>
            <person name="Lapidus A."/>
            <person name="Glavina Del Rio T."/>
            <person name="Nolan M."/>
            <person name="Lucas S."/>
            <person name="Chen F."/>
            <person name="Tice H."/>
            <person name="Cheng J.F."/>
            <person name="Bruce D."/>
            <person name="Goodwin L."/>
            <person name="Pitluck S."/>
            <person name="Mikhailova N."/>
            <person name="Pati A."/>
            <person name="Ivanova N."/>
            <person name="Mavromatis K."/>
            <person name="Chen A."/>
            <person name="Palaniappan K."/>
            <person name="Chain P."/>
            <person name="Land M."/>
            <person name="Hauser L."/>
            <person name="Chang Y.J."/>
            <person name="Jeffries C.D."/>
            <person name="Chertkov O."/>
            <person name="Brettin T."/>
            <person name="Detter J.C."/>
            <person name="Han C."/>
            <person name="Ali Z."/>
            <person name="Tindall B.J."/>
            <person name="Goker M."/>
            <person name="Bristow J."/>
            <person name="Eisen J.A."/>
            <person name="Markowitz V."/>
            <person name="Hugenholtz P."/>
            <person name="Kyrpides N.C."/>
            <person name="Klenk H.P."/>
        </authorList>
    </citation>
    <scope>NUCLEOTIDE SEQUENCE [LARGE SCALE GENOMIC DNA]</scope>
    <source>
        <strain evidence="7">DSM 44928 / JCM 14897 / NBRC 102108 / NRRL B-24433 / ID139908</strain>
    </source>
</reference>
<dbReference type="InterPro" id="IPR050319">
    <property type="entry name" value="ABC_transp_ATP-bind"/>
</dbReference>
<evidence type="ECO:0000313" key="7">
    <source>
        <dbReference type="Proteomes" id="UP000000851"/>
    </source>
</evidence>
<comment type="similarity">
    <text evidence="1">Belongs to the ABC transporter superfamily.</text>
</comment>
<evidence type="ECO:0000259" key="5">
    <source>
        <dbReference type="PROSITE" id="PS50893"/>
    </source>
</evidence>
<dbReference type="eggNOG" id="COG4608">
    <property type="taxonomic scope" value="Bacteria"/>
</dbReference>
<dbReference type="OrthoDB" id="8036461at2"/>
<dbReference type="PANTHER" id="PTHR43776:SF7">
    <property type="entry name" value="D,D-DIPEPTIDE TRANSPORT ATP-BINDING PROTEIN DDPF-RELATED"/>
    <property type="match status" value="1"/>
</dbReference>
<keyword evidence="4" id="KW-0067">ATP-binding</keyword>
<keyword evidence="3" id="KW-0547">Nucleotide-binding</keyword>
<dbReference type="Pfam" id="PF00005">
    <property type="entry name" value="ABC_tran"/>
    <property type="match status" value="1"/>
</dbReference>
<dbReference type="PROSITE" id="PS00211">
    <property type="entry name" value="ABC_TRANSPORTER_1"/>
    <property type="match status" value="1"/>
</dbReference>
<proteinExistence type="inferred from homology"/>
<dbReference type="GO" id="GO:0055085">
    <property type="term" value="P:transmembrane transport"/>
    <property type="evidence" value="ECO:0007669"/>
    <property type="project" value="UniProtKB-ARBA"/>
</dbReference>
<keyword evidence="2" id="KW-0813">Transport</keyword>
<evidence type="ECO:0000313" key="6">
    <source>
        <dbReference type="EMBL" id="ACU71680.1"/>
    </source>
</evidence>
<dbReference type="InterPro" id="IPR017871">
    <property type="entry name" value="ABC_transporter-like_CS"/>
</dbReference>
<evidence type="ECO:0000256" key="2">
    <source>
        <dbReference type="ARBA" id="ARBA00022448"/>
    </source>
</evidence>
<dbReference type="RefSeq" id="WP_012786973.1">
    <property type="nucleotide sequence ID" value="NC_013131.1"/>
</dbReference>
<dbReference type="Gene3D" id="3.40.50.300">
    <property type="entry name" value="P-loop containing nucleotide triphosphate hydrolases"/>
    <property type="match status" value="1"/>
</dbReference>